<keyword evidence="5" id="KW-0378">Hydrolase</keyword>
<reference evidence="7 8" key="1">
    <citation type="journal article" date="2021" name="BMC Biol.">
        <title>Horizontally acquired antibacterial genes associated with adaptive radiation of ladybird beetles.</title>
        <authorList>
            <person name="Li H.S."/>
            <person name="Tang X.F."/>
            <person name="Huang Y.H."/>
            <person name="Xu Z.Y."/>
            <person name="Chen M.L."/>
            <person name="Du X.Y."/>
            <person name="Qiu B.Y."/>
            <person name="Chen P.T."/>
            <person name="Zhang W."/>
            <person name="Slipinski A."/>
            <person name="Escalona H.E."/>
            <person name="Waterhouse R.M."/>
            <person name="Zwick A."/>
            <person name="Pang H."/>
        </authorList>
    </citation>
    <scope>NUCLEOTIDE SEQUENCE [LARGE SCALE GENOMIC DNA]</scope>
    <source>
        <strain evidence="7">SYSU2018</strain>
    </source>
</reference>
<dbReference type="PANTHER" id="PTHR23403:SF1">
    <property type="entry name" value="TREHALASE"/>
    <property type="match status" value="1"/>
</dbReference>
<gene>
    <name evidence="7" type="ORF">HHI36_014286</name>
</gene>
<dbReference type="InterPro" id="IPR012341">
    <property type="entry name" value="6hp_glycosidase-like_sf"/>
</dbReference>
<proteinExistence type="inferred from homology"/>
<feature type="chain" id="PRO_5044877812" description="Trehalase" evidence="6">
    <location>
        <begin position="23"/>
        <end position="551"/>
    </location>
</feature>
<comment type="caution">
    <text evidence="7">The sequence shown here is derived from an EMBL/GenBank/DDBJ whole genome shotgun (WGS) entry which is preliminary data.</text>
</comment>
<evidence type="ECO:0000256" key="3">
    <source>
        <dbReference type="ARBA" id="ARBA00012757"/>
    </source>
</evidence>
<evidence type="ECO:0000256" key="4">
    <source>
        <dbReference type="ARBA" id="ARBA00019905"/>
    </source>
</evidence>
<dbReference type="Proteomes" id="UP001516400">
    <property type="component" value="Unassembled WGS sequence"/>
</dbReference>
<keyword evidence="5" id="KW-0326">Glycosidase</keyword>
<dbReference type="SUPFAM" id="SSF48208">
    <property type="entry name" value="Six-hairpin glycosidases"/>
    <property type="match status" value="1"/>
</dbReference>
<keyword evidence="8" id="KW-1185">Reference proteome</keyword>
<keyword evidence="6" id="KW-0732">Signal</keyword>
<comment type="catalytic activity">
    <reaction evidence="1 5">
        <text>alpha,alpha-trehalose + H2O = alpha-D-glucose + beta-D-glucose</text>
        <dbReference type="Rhea" id="RHEA:32675"/>
        <dbReference type="ChEBI" id="CHEBI:15377"/>
        <dbReference type="ChEBI" id="CHEBI:15903"/>
        <dbReference type="ChEBI" id="CHEBI:16551"/>
        <dbReference type="ChEBI" id="CHEBI:17925"/>
        <dbReference type="EC" id="3.2.1.28"/>
    </reaction>
</comment>
<evidence type="ECO:0000256" key="2">
    <source>
        <dbReference type="ARBA" id="ARBA00005615"/>
    </source>
</evidence>
<evidence type="ECO:0000256" key="5">
    <source>
        <dbReference type="RuleBase" id="RU361180"/>
    </source>
</evidence>
<organism evidence="7 8">
    <name type="scientific">Cryptolaemus montrouzieri</name>
    <dbReference type="NCBI Taxonomy" id="559131"/>
    <lineage>
        <taxon>Eukaryota</taxon>
        <taxon>Metazoa</taxon>
        <taxon>Ecdysozoa</taxon>
        <taxon>Arthropoda</taxon>
        <taxon>Hexapoda</taxon>
        <taxon>Insecta</taxon>
        <taxon>Pterygota</taxon>
        <taxon>Neoptera</taxon>
        <taxon>Endopterygota</taxon>
        <taxon>Coleoptera</taxon>
        <taxon>Polyphaga</taxon>
        <taxon>Cucujiformia</taxon>
        <taxon>Coccinelloidea</taxon>
        <taxon>Coccinellidae</taxon>
        <taxon>Scymninae</taxon>
        <taxon>Scymnini</taxon>
        <taxon>Cryptolaemus</taxon>
    </lineage>
</organism>
<accession>A0ABD2N2M2</accession>
<evidence type="ECO:0000256" key="6">
    <source>
        <dbReference type="SAM" id="SignalP"/>
    </source>
</evidence>
<dbReference type="GO" id="GO:0004555">
    <property type="term" value="F:alpha,alpha-trehalase activity"/>
    <property type="evidence" value="ECO:0007669"/>
    <property type="project" value="UniProtKB-EC"/>
</dbReference>
<comment type="similarity">
    <text evidence="2 5">Belongs to the glycosyl hydrolase 37 family.</text>
</comment>
<evidence type="ECO:0000256" key="1">
    <source>
        <dbReference type="ARBA" id="ARBA00001576"/>
    </source>
</evidence>
<dbReference type="Pfam" id="PF01204">
    <property type="entry name" value="Trehalase"/>
    <property type="match status" value="1"/>
</dbReference>
<dbReference type="PRINTS" id="PR00744">
    <property type="entry name" value="GLHYDRLASE37"/>
</dbReference>
<name>A0ABD2N2M2_9CUCU</name>
<evidence type="ECO:0000313" key="7">
    <source>
        <dbReference type="EMBL" id="KAL3272828.1"/>
    </source>
</evidence>
<dbReference type="InterPro" id="IPR001661">
    <property type="entry name" value="Glyco_hydro_37"/>
</dbReference>
<dbReference type="InterPro" id="IPR008928">
    <property type="entry name" value="6-hairpin_glycosidase_sf"/>
</dbReference>
<sequence length="551" mass="65816">MRIYNIFFLYFIVLSNVKLSLQAPYYQCDDPIFCLGKVLHIVQFNRIFRHSKSFVDLRMSNTPDVILQNFDIFMFKNAQKPSDASLKKFLRENFAEGDELDFWMPPDYKSNPTWLQKIKDARVRKFAYDLLQVIPKLTRKVRQNVFDHPIHYSFIAVPNGILVPGGSNKESYYLDSYWIIKGLLVNDMTTTVKGILDNFILMEKKYGYIPRGTRIYYCNNWQPPVLPLLVDLYMKQTNDIYWLRDNLKVLDHELRHWLNYRCFELTREGKVYTLARYTNSNRHPRPDRYHKDYRECSVWNDTEKILECYASIKAPGGAGWYYPERYIFDENCSTNATIAHTFPRRLLPVELNVYLCKGFKVMSHFYEITNDHTNASFYKKKYEHWVESIQKILYSAADGIWFDYDIGQHKRRPYLYPTNFAPLWAEIFDERVARKMGKKALGYFKKMNMMPFRGSSDEPPKPEHDLMKMFMFFKHMVAMGLYNSGDTEAQDYAKEFIRRWLKQSIDCECCKYDLYDDVDLRSFEFRWGCGFVVLTSLDFINTFFVNTDFTW</sequence>
<dbReference type="Gene3D" id="1.50.10.10">
    <property type="match status" value="1"/>
</dbReference>
<protein>
    <recommendedName>
        <fullName evidence="4 5">Trehalase</fullName>
        <ecNumber evidence="3 5">3.2.1.28</ecNumber>
    </recommendedName>
    <alternativeName>
        <fullName evidence="5">Alpha-trehalose glucohydrolase</fullName>
    </alternativeName>
</protein>
<evidence type="ECO:0000313" key="8">
    <source>
        <dbReference type="Proteomes" id="UP001516400"/>
    </source>
</evidence>
<dbReference type="AlphaFoldDB" id="A0ABD2N2M2"/>
<dbReference type="EMBL" id="JABFTP020000062">
    <property type="protein sequence ID" value="KAL3272828.1"/>
    <property type="molecule type" value="Genomic_DNA"/>
</dbReference>
<dbReference type="PANTHER" id="PTHR23403">
    <property type="entry name" value="TREHALASE"/>
    <property type="match status" value="1"/>
</dbReference>
<feature type="signal peptide" evidence="6">
    <location>
        <begin position="1"/>
        <end position="22"/>
    </location>
</feature>
<dbReference type="EC" id="3.2.1.28" evidence="3 5"/>